<dbReference type="AlphaFoldDB" id="A0A1N7IWB0"/>
<keyword evidence="1" id="KW-0732">Signal</keyword>
<evidence type="ECO:0000256" key="1">
    <source>
        <dbReference type="ARBA" id="ARBA00022729"/>
    </source>
</evidence>
<sequence>MPTVYFGDRNETSLKEYLDTAYHFGVAIGYPNHDFGVGDDIKRQDFAAMLFNAMNLQDTEYQPLTQLRDYRPVDFLKGGDRVVQELEEVGVLHDTRLRVGELFRTVKLEYGNPDEQVYIEGPRERYGDNYLGIQGTNDADETVDSIAWFPGEDGTETTLADVEAALVEPDEVFYNELFPGVTYKYDAGDYFVSFNGAGDHQLTDLDNGLVQIDEVDESATLNFFQLRYQQ</sequence>
<gene>
    <name evidence="3" type="ORF">SAMN05421687_102351</name>
</gene>
<dbReference type="PROSITE" id="PS51272">
    <property type="entry name" value="SLH"/>
    <property type="match status" value="1"/>
</dbReference>
<name>A0A1N7IWB0_9BACI</name>
<dbReference type="Proteomes" id="UP000187608">
    <property type="component" value="Unassembled WGS sequence"/>
</dbReference>
<evidence type="ECO:0000313" key="3">
    <source>
        <dbReference type="EMBL" id="SIS41375.1"/>
    </source>
</evidence>
<evidence type="ECO:0000313" key="4">
    <source>
        <dbReference type="Proteomes" id="UP000187608"/>
    </source>
</evidence>
<dbReference type="InterPro" id="IPR001119">
    <property type="entry name" value="SLH_dom"/>
</dbReference>
<dbReference type="OrthoDB" id="5845122at2"/>
<dbReference type="RefSeq" id="WP_076557340.1">
    <property type="nucleotide sequence ID" value="NZ_FTOC01000002.1"/>
</dbReference>
<evidence type="ECO:0000259" key="2">
    <source>
        <dbReference type="PROSITE" id="PS51272"/>
    </source>
</evidence>
<accession>A0A1N7IWB0</accession>
<dbReference type="EMBL" id="FTOC01000002">
    <property type="protein sequence ID" value="SIS41375.1"/>
    <property type="molecule type" value="Genomic_DNA"/>
</dbReference>
<organism evidence="3 4">
    <name type="scientific">Salimicrobium flavidum</name>
    <dbReference type="NCBI Taxonomy" id="570947"/>
    <lineage>
        <taxon>Bacteria</taxon>
        <taxon>Bacillati</taxon>
        <taxon>Bacillota</taxon>
        <taxon>Bacilli</taxon>
        <taxon>Bacillales</taxon>
        <taxon>Bacillaceae</taxon>
        <taxon>Salimicrobium</taxon>
    </lineage>
</organism>
<protein>
    <recommendedName>
        <fullName evidence="2">SLH domain-containing protein</fullName>
    </recommendedName>
</protein>
<keyword evidence="4" id="KW-1185">Reference proteome</keyword>
<feature type="domain" description="SLH" evidence="2">
    <location>
        <begin position="1"/>
        <end position="64"/>
    </location>
</feature>
<reference evidence="4" key="1">
    <citation type="submission" date="2017-01" db="EMBL/GenBank/DDBJ databases">
        <authorList>
            <person name="Varghese N."/>
            <person name="Submissions S."/>
        </authorList>
    </citation>
    <scope>NUCLEOTIDE SEQUENCE [LARGE SCALE GENOMIC DNA]</scope>
    <source>
        <strain evidence="4">DSM 23127</strain>
    </source>
</reference>
<proteinExistence type="predicted"/>